<feature type="region of interest" description="Disordered" evidence="1">
    <location>
        <begin position="1"/>
        <end position="30"/>
    </location>
</feature>
<dbReference type="OrthoDB" id="386949at2759"/>
<dbReference type="HOGENOM" id="CLU_1462643_0_0_1"/>
<accession>E3NL22</accession>
<evidence type="ECO:0000313" key="2">
    <source>
        <dbReference type="EMBL" id="EFP03989.1"/>
    </source>
</evidence>
<dbReference type="InParanoid" id="E3NL22"/>
<dbReference type="Proteomes" id="UP000008281">
    <property type="component" value="Unassembled WGS sequence"/>
</dbReference>
<protein>
    <submittedName>
        <fullName evidence="2">Uncharacterized protein</fullName>
    </submittedName>
</protein>
<organism evidence="3">
    <name type="scientific">Caenorhabditis remanei</name>
    <name type="common">Caenorhabditis vulgaris</name>
    <dbReference type="NCBI Taxonomy" id="31234"/>
    <lineage>
        <taxon>Eukaryota</taxon>
        <taxon>Metazoa</taxon>
        <taxon>Ecdysozoa</taxon>
        <taxon>Nematoda</taxon>
        <taxon>Chromadorea</taxon>
        <taxon>Rhabditida</taxon>
        <taxon>Rhabditina</taxon>
        <taxon>Rhabditomorpha</taxon>
        <taxon>Rhabditoidea</taxon>
        <taxon>Rhabditidae</taxon>
        <taxon>Peloderinae</taxon>
        <taxon>Caenorhabditis</taxon>
    </lineage>
</organism>
<evidence type="ECO:0000256" key="1">
    <source>
        <dbReference type="SAM" id="MobiDB-lite"/>
    </source>
</evidence>
<dbReference type="EMBL" id="DS268857">
    <property type="protein sequence ID" value="EFP03989.1"/>
    <property type="molecule type" value="Genomic_DNA"/>
</dbReference>
<dbReference type="STRING" id="31234.E3NL22"/>
<name>E3NL22_CAERE</name>
<feature type="region of interest" description="Disordered" evidence="1">
    <location>
        <begin position="159"/>
        <end position="185"/>
    </location>
</feature>
<proteinExistence type="predicted"/>
<keyword evidence="3" id="KW-1185">Reference proteome</keyword>
<gene>
    <name evidence="2" type="ORF">CRE_03507</name>
</gene>
<dbReference type="AlphaFoldDB" id="E3NL22"/>
<evidence type="ECO:0000313" key="3">
    <source>
        <dbReference type="Proteomes" id="UP000008281"/>
    </source>
</evidence>
<reference evidence="2" key="1">
    <citation type="submission" date="2007-07" db="EMBL/GenBank/DDBJ databases">
        <title>PCAP assembly of the Caenorhabditis remanei genome.</title>
        <authorList>
            <consortium name="The Caenorhabditis remanei Sequencing Consortium"/>
            <person name="Wilson R.K."/>
        </authorList>
    </citation>
    <scope>NUCLEOTIDE SEQUENCE [LARGE SCALE GENOMIC DNA]</scope>
    <source>
        <strain evidence="2">PB4641</strain>
    </source>
</reference>
<dbReference type="eggNOG" id="KOG0869">
    <property type="taxonomic scope" value="Eukaryota"/>
</dbReference>
<sequence length="185" mass="20699">MPSESPPAMAVTFALPPRPSTVPPMTSTVTQEPLIEGHPNEIRDSEDVTTMMENPNPLNRKISIDNCNNQEIITNQLSIDSNQPSTSQAPPPQQPVKPAVTVLLDQERYLPIDELLTAMEACGFDNYSEPMRIFLQKYRQAKKMSGPPHITHPNYVRPPQFAADPPVQPLFYETENGGTKYDNEQ</sequence>